<dbReference type="NCBIfam" id="NF004790">
    <property type="entry name" value="PRK06136.1"/>
    <property type="match status" value="1"/>
</dbReference>
<dbReference type="EMBL" id="CP036265">
    <property type="protein sequence ID" value="QDT16104.1"/>
    <property type="molecule type" value="Genomic_DNA"/>
</dbReference>
<evidence type="ECO:0000256" key="1">
    <source>
        <dbReference type="ARBA" id="ARBA00005879"/>
    </source>
</evidence>
<dbReference type="Gene3D" id="3.30.950.10">
    <property type="entry name" value="Methyltransferase, Cobalt-precorrin-4 Transmethylase, Domain 2"/>
    <property type="match status" value="1"/>
</dbReference>
<dbReference type="CDD" id="cd11642">
    <property type="entry name" value="SUMT"/>
    <property type="match status" value="1"/>
</dbReference>
<evidence type="ECO:0000256" key="5">
    <source>
        <dbReference type="ARBA" id="ARBA00022679"/>
    </source>
</evidence>
<dbReference type="NCBIfam" id="TIGR01469">
    <property type="entry name" value="cobA_cysG_Cterm"/>
    <property type="match status" value="1"/>
</dbReference>
<comment type="pathway">
    <text evidence="9">Cofactor biosynthesis; adenosylcobalamin biosynthesis; precorrin-2 from uroporphyrinogen III: step 1/1.</text>
</comment>
<dbReference type="GO" id="GO:0019354">
    <property type="term" value="P:siroheme biosynthetic process"/>
    <property type="evidence" value="ECO:0007669"/>
    <property type="project" value="InterPro"/>
</dbReference>
<proteinExistence type="inferred from homology"/>
<keyword evidence="5 10" id="KW-0808">Transferase</keyword>
<dbReference type="GO" id="GO:0004852">
    <property type="term" value="F:uroporphyrinogen-III synthase activity"/>
    <property type="evidence" value="ECO:0007669"/>
    <property type="project" value="InterPro"/>
</dbReference>
<keyword evidence="7" id="KW-0627">Porphyrin biosynthesis</keyword>
<dbReference type="Pfam" id="PF00590">
    <property type="entry name" value="TP_methylase"/>
    <property type="match status" value="1"/>
</dbReference>
<evidence type="ECO:0000256" key="2">
    <source>
        <dbReference type="ARBA" id="ARBA00012162"/>
    </source>
</evidence>
<evidence type="ECO:0000259" key="11">
    <source>
        <dbReference type="Pfam" id="PF00590"/>
    </source>
</evidence>
<gene>
    <name evidence="13" type="primary">nasF</name>
    <name evidence="13" type="ORF">CA12_22020</name>
</gene>
<sequence length="511" mass="52101">MSSPIDRTVPTVSLVGAGPGDAGLLTRRGAELLARADLVLADALVGPDVLALANPAAEMVTRTHAPTDAPGAREANQNALIARMIAEAQAGRRVVRLKGGDPSIFGRGAEEADALLAAGVPVEVVPGVTAAIAASGLSGIPLTHRDHAGAVCFVTGHDAGRAREQIDWRALAAFPGTRVFYMGRRRLRRIAASLIEHGLSPQTPAAVVSQAATPEQRTVCGTVATIAADCDAAALPGPAILLVGTAATEPGDRGWWERRPLHGLSAALVGAGPQPAAAERLRAAGAEAVDVPLLATPRIAAPDGLAEAVDALRPGDAIAFTSSNGVDGFGRLFEGPERRDLRALFGVTLACVGPSTAAALAPLRLVADLAPEEYSAEALADALAPHVRGKRVLWPTCPEAKPTLADRLSAAGAEVRRVHVYRQAPATALPADAAALLDAGRLDWALIASGNLGRSFAELSEGSAGRARLKVAAISENVAAACRDAGLHVAAVAAEATWDGLVDAVSEAETA</sequence>
<comment type="pathway">
    <text evidence="8">Porphyrin-containing compound metabolism; siroheme biosynthesis; precorrin-2 from uroporphyrinogen III: step 1/1.</text>
</comment>
<dbReference type="SUPFAM" id="SSF69618">
    <property type="entry name" value="HemD-like"/>
    <property type="match status" value="1"/>
</dbReference>
<organism evidence="13 14">
    <name type="scientific">Alienimonas californiensis</name>
    <dbReference type="NCBI Taxonomy" id="2527989"/>
    <lineage>
        <taxon>Bacteria</taxon>
        <taxon>Pseudomonadati</taxon>
        <taxon>Planctomycetota</taxon>
        <taxon>Planctomycetia</taxon>
        <taxon>Planctomycetales</taxon>
        <taxon>Planctomycetaceae</taxon>
        <taxon>Alienimonas</taxon>
    </lineage>
</organism>
<evidence type="ECO:0000256" key="8">
    <source>
        <dbReference type="ARBA" id="ARBA00025705"/>
    </source>
</evidence>
<dbReference type="AlphaFoldDB" id="A0A517P9Q8"/>
<dbReference type="GO" id="GO:0004851">
    <property type="term" value="F:uroporphyrin-III C-methyltransferase activity"/>
    <property type="evidence" value="ECO:0007669"/>
    <property type="project" value="UniProtKB-EC"/>
</dbReference>
<dbReference type="Proteomes" id="UP000318741">
    <property type="component" value="Chromosome"/>
</dbReference>
<dbReference type="GO" id="GO:0032259">
    <property type="term" value="P:methylation"/>
    <property type="evidence" value="ECO:0007669"/>
    <property type="project" value="UniProtKB-KW"/>
</dbReference>
<dbReference type="Pfam" id="PF02602">
    <property type="entry name" value="HEM4"/>
    <property type="match status" value="1"/>
</dbReference>
<dbReference type="InterPro" id="IPR035996">
    <property type="entry name" value="4pyrrol_Methylase_sf"/>
</dbReference>
<evidence type="ECO:0000256" key="10">
    <source>
        <dbReference type="RuleBase" id="RU003960"/>
    </source>
</evidence>
<keyword evidence="6" id="KW-0949">S-adenosyl-L-methionine</keyword>
<reference evidence="13 14" key="1">
    <citation type="submission" date="2019-02" db="EMBL/GenBank/DDBJ databases">
        <title>Deep-cultivation of Planctomycetes and their phenomic and genomic characterization uncovers novel biology.</title>
        <authorList>
            <person name="Wiegand S."/>
            <person name="Jogler M."/>
            <person name="Boedeker C."/>
            <person name="Pinto D."/>
            <person name="Vollmers J."/>
            <person name="Rivas-Marin E."/>
            <person name="Kohn T."/>
            <person name="Peeters S.H."/>
            <person name="Heuer A."/>
            <person name="Rast P."/>
            <person name="Oberbeckmann S."/>
            <person name="Bunk B."/>
            <person name="Jeske O."/>
            <person name="Meyerdierks A."/>
            <person name="Storesund J.E."/>
            <person name="Kallscheuer N."/>
            <person name="Luecker S."/>
            <person name="Lage O.M."/>
            <person name="Pohl T."/>
            <person name="Merkel B.J."/>
            <person name="Hornburger P."/>
            <person name="Mueller R.-W."/>
            <person name="Bruemmer F."/>
            <person name="Labrenz M."/>
            <person name="Spormann A.M."/>
            <person name="Op den Camp H."/>
            <person name="Overmann J."/>
            <person name="Amann R."/>
            <person name="Jetten M.S.M."/>
            <person name="Mascher T."/>
            <person name="Medema M.H."/>
            <person name="Devos D.P."/>
            <person name="Kaster A.-K."/>
            <person name="Ovreas L."/>
            <person name="Rohde M."/>
            <person name="Galperin M.Y."/>
            <person name="Jogler C."/>
        </authorList>
    </citation>
    <scope>NUCLEOTIDE SEQUENCE [LARGE SCALE GENOMIC DNA]</scope>
    <source>
        <strain evidence="13 14">CA12</strain>
    </source>
</reference>
<dbReference type="GO" id="GO:0009236">
    <property type="term" value="P:cobalamin biosynthetic process"/>
    <property type="evidence" value="ECO:0007669"/>
    <property type="project" value="UniProtKB-KW"/>
</dbReference>
<dbReference type="InterPro" id="IPR006366">
    <property type="entry name" value="CobA/CysG_C"/>
</dbReference>
<evidence type="ECO:0000256" key="6">
    <source>
        <dbReference type="ARBA" id="ARBA00022691"/>
    </source>
</evidence>
<evidence type="ECO:0000256" key="9">
    <source>
        <dbReference type="ARBA" id="ARBA00060548"/>
    </source>
</evidence>
<dbReference type="Gene3D" id="3.40.50.10090">
    <property type="match status" value="2"/>
</dbReference>
<evidence type="ECO:0000313" key="14">
    <source>
        <dbReference type="Proteomes" id="UP000318741"/>
    </source>
</evidence>
<keyword evidence="3" id="KW-0169">Cobalamin biosynthesis</keyword>
<dbReference type="InterPro" id="IPR036108">
    <property type="entry name" value="4pyrrol_syn_uPrphyn_synt_sf"/>
</dbReference>
<feature type="domain" description="Tetrapyrrole biosynthesis uroporphyrinogen III synthase" evidence="12">
    <location>
        <begin position="277"/>
        <end position="502"/>
    </location>
</feature>
<name>A0A517P9Q8_9PLAN</name>
<dbReference type="FunFam" id="3.30.950.10:FF:000001">
    <property type="entry name" value="Siroheme synthase"/>
    <property type="match status" value="1"/>
</dbReference>
<feature type="domain" description="Tetrapyrrole methylase" evidence="11">
    <location>
        <begin position="12"/>
        <end position="226"/>
    </location>
</feature>
<dbReference type="InterPro" id="IPR014777">
    <property type="entry name" value="4pyrrole_Mease_sub1"/>
</dbReference>
<dbReference type="CDD" id="cd06578">
    <property type="entry name" value="HemD"/>
    <property type="match status" value="1"/>
</dbReference>
<dbReference type="InterPro" id="IPR050161">
    <property type="entry name" value="Siro_Cobalamin_biosynth"/>
</dbReference>
<dbReference type="KEGG" id="acaf:CA12_22020"/>
<evidence type="ECO:0000256" key="7">
    <source>
        <dbReference type="ARBA" id="ARBA00023244"/>
    </source>
</evidence>
<evidence type="ECO:0000313" key="13">
    <source>
        <dbReference type="EMBL" id="QDT16104.1"/>
    </source>
</evidence>
<evidence type="ECO:0000256" key="3">
    <source>
        <dbReference type="ARBA" id="ARBA00022573"/>
    </source>
</evidence>
<dbReference type="InterPro" id="IPR014776">
    <property type="entry name" value="4pyrrole_Mease_sub2"/>
</dbReference>
<dbReference type="PANTHER" id="PTHR45790">
    <property type="entry name" value="SIROHEME SYNTHASE-RELATED"/>
    <property type="match status" value="1"/>
</dbReference>
<accession>A0A517P9Q8</accession>
<protein>
    <recommendedName>
        <fullName evidence="2">uroporphyrinogen-III C-methyltransferase</fullName>
        <ecNumber evidence="2">2.1.1.107</ecNumber>
    </recommendedName>
</protein>
<comment type="similarity">
    <text evidence="1 10">Belongs to the precorrin methyltransferase family.</text>
</comment>
<dbReference type="PROSITE" id="PS00840">
    <property type="entry name" value="SUMT_2"/>
    <property type="match status" value="1"/>
</dbReference>
<evidence type="ECO:0000259" key="12">
    <source>
        <dbReference type="Pfam" id="PF02602"/>
    </source>
</evidence>
<dbReference type="InterPro" id="IPR000878">
    <property type="entry name" value="4pyrrol_Mease"/>
</dbReference>
<evidence type="ECO:0000256" key="4">
    <source>
        <dbReference type="ARBA" id="ARBA00022603"/>
    </source>
</evidence>
<dbReference type="InterPro" id="IPR003043">
    <property type="entry name" value="Uropor_MeTrfase_CS"/>
</dbReference>
<keyword evidence="14" id="KW-1185">Reference proteome</keyword>
<keyword evidence="4 10" id="KW-0489">Methyltransferase</keyword>
<dbReference type="SUPFAM" id="SSF53790">
    <property type="entry name" value="Tetrapyrrole methylase"/>
    <property type="match status" value="1"/>
</dbReference>
<dbReference type="PANTHER" id="PTHR45790:SF3">
    <property type="entry name" value="S-ADENOSYL-L-METHIONINE-DEPENDENT UROPORPHYRINOGEN III METHYLTRANSFERASE, CHLOROPLASTIC"/>
    <property type="match status" value="1"/>
</dbReference>
<dbReference type="FunFam" id="3.40.1010.10:FF:000001">
    <property type="entry name" value="Siroheme synthase"/>
    <property type="match status" value="1"/>
</dbReference>
<dbReference type="Gene3D" id="3.40.1010.10">
    <property type="entry name" value="Cobalt-precorrin-4 Transmethylase, Domain 1"/>
    <property type="match status" value="1"/>
</dbReference>
<dbReference type="EC" id="2.1.1.107" evidence="2"/>
<dbReference type="InterPro" id="IPR003754">
    <property type="entry name" value="4pyrrol_synth_uPrphyn_synth"/>
</dbReference>